<dbReference type="Proteomes" id="UP000233556">
    <property type="component" value="Unassembled WGS sequence"/>
</dbReference>
<keyword evidence="3" id="KW-1185">Reference proteome</keyword>
<dbReference type="AlphaFoldDB" id="A0A2I0TNH0"/>
<reference evidence="3" key="2">
    <citation type="submission" date="2017-12" db="EMBL/GenBank/DDBJ databases">
        <title>Genome sequence of the Bar-tailed Godwit (Limosa lapponica baueri).</title>
        <authorList>
            <person name="Lima N.C.B."/>
            <person name="Parody-Merino A.M."/>
            <person name="Battley P.F."/>
            <person name="Fidler A.E."/>
            <person name="Prosdocimi F."/>
        </authorList>
    </citation>
    <scope>NUCLEOTIDE SEQUENCE [LARGE SCALE GENOMIC DNA]</scope>
</reference>
<feature type="region of interest" description="Disordered" evidence="1">
    <location>
        <begin position="1"/>
        <end position="21"/>
    </location>
</feature>
<gene>
    <name evidence="2" type="ORF">llap_14326</name>
</gene>
<protein>
    <submittedName>
        <fullName evidence="2">Uncharacterized protein</fullName>
    </submittedName>
</protein>
<sequence length="137" mass="15460">MGCRQRKEHGPQAQDPQTQCGGHRAVTLEGEVMGAAVKAAWLEGEKYLREENICWKNTNGGNACQLENRMPGNQAWEPEASWRSAQLASLKYSWAPRNQRHPEIPSTAAKTRNCNSNFWSEKVKNSLEKMGKHPEKV</sequence>
<name>A0A2I0TNH0_LIMLA</name>
<organism evidence="2 3">
    <name type="scientific">Limosa lapponica baueri</name>
    <dbReference type="NCBI Taxonomy" id="1758121"/>
    <lineage>
        <taxon>Eukaryota</taxon>
        <taxon>Metazoa</taxon>
        <taxon>Chordata</taxon>
        <taxon>Craniata</taxon>
        <taxon>Vertebrata</taxon>
        <taxon>Euteleostomi</taxon>
        <taxon>Archelosauria</taxon>
        <taxon>Archosauria</taxon>
        <taxon>Dinosauria</taxon>
        <taxon>Saurischia</taxon>
        <taxon>Theropoda</taxon>
        <taxon>Coelurosauria</taxon>
        <taxon>Aves</taxon>
        <taxon>Neognathae</taxon>
        <taxon>Neoaves</taxon>
        <taxon>Charadriiformes</taxon>
        <taxon>Scolopacidae</taxon>
        <taxon>Limosa</taxon>
    </lineage>
</organism>
<accession>A0A2I0TNH0</accession>
<evidence type="ECO:0000313" key="2">
    <source>
        <dbReference type="EMBL" id="PKU35369.1"/>
    </source>
</evidence>
<evidence type="ECO:0000313" key="3">
    <source>
        <dbReference type="Proteomes" id="UP000233556"/>
    </source>
</evidence>
<proteinExistence type="predicted"/>
<dbReference type="EMBL" id="KZ508309">
    <property type="protein sequence ID" value="PKU35369.1"/>
    <property type="molecule type" value="Genomic_DNA"/>
</dbReference>
<evidence type="ECO:0000256" key="1">
    <source>
        <dbReference type="SAM" id="MobiDB-lite"/>
    </source>
</evidence>
<reference evidence="3" key="1">
    <citation type="submission" date="2017-11" db="EMBL/GenBank/DDBJ databases">
        <authorList>
            <person name="Lima N.C."/>
            <person name="Parody-Merino A.M."/>
            <person name="Battley P.F."/>
            <person name="Fidler A.E."/>
            <person name="Prosdocimi F."/>
        </authorList>
    </citation>
    <scope>NUCLEOTIDE SEQUENCE [LARGE SCALE GENOMIC DNA]</scope>
</reference>